<dbReference type="Gene3D" id="3.40.50.1820">
    <property type="entry name" value="alpha/beta hydrolase"/>
    <property type="match status" value="1"/>
</dbReference>
<feature type="domain" description="AB hydrolase-1" evidence="1">
    <location>
        <begin position="23"/>
        <end position="120"/>
    </location>
</feature>
<evidence type="ECO:0000313" key="3">
    <source>
        <dbReference type="Proteomes" id="UP000660668"/>
    </source>
</evidence>
<evidence type="ECO:0000313" key="2">
    <source>
        <dbReference type="EMBL" id="MBF4767020.1"/>
    </source>
</evidence>
<evidence type="ECO:0000259" key="1">
    <source>
        <dbReference type="Pfam" id="PF00561"/>
    </source>
</evidence>
<protein>
    <submittedName>
        <fullName evidence="2">Alpha/beta fold hydrolase</fullName>
    </submittedName>
</protein>
<gene>
    <name evidence="2" type="ORF">ISU10_04485</name>
</gene>
<organism evidence="2 3">
    <name type="scientific">Nocardioides agariphilus</name>
    <dbReference type="NCBI Taxonomy" id="433664"/>
    <lineage>
        <taxon>Bacteria</taxon>
        <taxon>Bacillati</taxon>
        <taxon>Actinomycetota</taxon>
        <taxon>Actinomycetes</taxon>
        <taxon>Propionibacteriales</taxon>
        <taxon>Nocardioidaceae</taxon>
        <taxon>Nocardioides</taxon>
    </lineage>
</organism>
<dbReference type="Pfam" id="PF00561">
    <property type="entry name" value="Abhydrolase_1"/>
    <property type="match status" value="1"/>
</dbReference>
<dbReference type="SUPFAM" id="SSF53474">
    <property type="entry name" value="alpha/beta-Hydrolases"/>
    <property type="match status" value="1"/>
</dbReference>
<dbReference type="Proteomes" id="UP000660668">
    <property type="component" value="Unassembled WGS sequence"/>
</dbReference>
<dbReference type="GO" id="GO:0016787">
    <property type="term" value="F:hydrolase activity"/>
    <property type="evidence" value="ECO:0007669"/>
    <property type="project" value="UniProtKB-KW"/>
</dbReference>
<dbReference type="PANTHER" id="PTHR43433:SF5">
    <property type="entry name" value="AB HYDROLASE-1 DOMAIN-CONTAINING PROTEIN"/>
    <property type="match status" value="1"/>
</dbReference>
<reference evidence="2" key="1">
    <citation type="submission" date="2020-11" db="EMBL/GenBank/DDBJ databases">
        <title>Nocardioides cynanchi sp. nov., isolated from soil of rhizosphere of Cynanchum wilfordii.</title>
        <authorList>
            <person name="Lee J.-S."/>
            <person name="Suh M.K."/>
            <person name="Kim J.-S."/>
        </authorList>
    </citation>
    <scope>NUCLEOTIDE SEQUENCE</scope>
    <source>
        <strain evidence="2">KCTC 19276</strain>
    </source>
</reference>
<sequence length="288" mass="30164">MSLLSLADGRELDLYDAGGTGEVVLYHHGTPGSVLPYQAMVDAAAGAGLRLVTWSRPGYGASSRRPGRSVADVADDARQVLDHLGVRECVTAGWSGGGPHALATAALLGDRVTGVLTMASVAPYGGEGLDFLAGMGEGNVVEFGAALDGEDALRPLLEQEAVGLRDTDGPGIVAALGSVLPDIDRALLSDDLGDWLAANCREALRPGIDGWLDDDLAFTQPWGFELSALRVPVYVWQGEVDLMVPFDHGRWLAEALPAATGHLELGEGHLSVVFGALRRMFGELAGRN</sequence>
<keyword evidence="3" id="KW-1185">Reference proteome</keyword>
<dbReference type="RefSeq" id="WP_194695171.1">
    <property type="nucleotide sequence ID" value="NZ_JADKPO010000004.1"/>
</dbReference>
<dbReference type="EMBL" id="JADKPO010000004">
    <property type="protein sequence ID" value="MBF4767020.1"/>
    <property type="molecule type" value="Genomic_DNA"/>
</dbReference>
<accession>A0A930VNE1</accession>
<dbReference type="PANTHER" id="PTHR43433">
    <property type="entry name" value="HYDROLASE, ALPHA/BETA FOLD FAMILY PROTEIN"/>
    <property type="match status" value="1"/>
</dbReference>
<comment type="caution">
    <text evidence="2">The sequence shown here is derived from an EMBL/GenBank/DDBJ whole genome shotgun (WGS) entry which is preliminary data.</text>
</comment>
<keyword evidence="2" id="KW-0378">Hydrolase</keyword>
<dbReference type="InterPro" id="IPR029058">
    <property type="entry name" value="AB_hydrolase_fold"/>
</dbReference>
<dbReference type="AlphaFoldDB" id="A0A930VNE1"/>
<proteinExistence type="predicted"/>
<dbReference type="InterPro" id="IPR000073">
    <property type="entry name" value="AB_hydrolase_1"/>
</dbReference>
<dbReference type="InterPro" id="IPR050471">
    <property type="entry name" value="AB_hydrolase"/>
</dbReference>
<name>A0A930VNE1_9ACTN</name>